<keyword evidence="2" id="KW-0479">Metal-binding</keyword>
<dbReference type="InterPro" id="IPR036922">
    <property type="entry name" value="Rieske_2Fe-2S_sf"/>
</dbReference>
<keyword evidence="6" id="KW-0560">Oxidoreductase</keyword>
<evidence type="ECO:0000313" key="6">
    <source>
        <dbReference type="EMBL" id="SEQ86642.1"/>
    </source>
</evidence>
<keyword evidence="1" id="KW-0001">2Fe-2S</keyword>
<evidence type="ECO:0000256" key="1">
    <source>
        <dbReference type="ARBA" id="ARBA00022714"/>
    </source>
</evidence>
<dbReference type="Pfam" id="PF00355">
    <property type="entry name" value="Rieske"/>
    <property type="match status" value="1"/>
</dbReference>
<dbReference type="PANTHER" id="PTHR21496">
    <property type="entry name" value="FERREDOXIN-RELATED"/>
    <property type="match status" value="1"/>
</dbReference>
<evidence type="ECO:0000256" key="2">
    <source>
        <dbReference type="ARBA" id="ARBA00022723"/>
    </source>
</evidence>
<dbReference type="GO" id="GO:0051213">
    <property type="term" value="F:dioxygenase activity"/>
    <property type="evidence" value="ECO:0007669"/>
    <property type="project" value="UniProtKB-KW"/>
</dbReference>
<dbReference type="EMBL" id="FOFA01000006">
    <property type="protein sequence ID" value="SEQ86642.1"/>
    <property type="molecule type" value="Genomic_DNA"/>
</dbReference>
<keyword evidence="3" id="KW-0408">Iron</keyword>
<protein>
    <submittedName>
        <fullName evidence="6">Ferredoxin subunit of nitrite reductase or a ring-hydroxylating dioxygenase</fullName>
    </submittedName>
</protein>
<keyword evidence="6" id="KW-0223">Dioxygenase</keyword>
<dbReference type="GO" id="GO:0004497">
    <property type="term" value="F:monooxygenase activity"/>
    <property type="evidence" value="ECO:0007669"/>
    <property type="project" value="UniProtKB-ARBA"/>
</dbReference>
<dbReference type="GO" id="GO:0046872">
    <property type="term" value="F:metal ion binding"/>
    <property type="evidence" value="ECO:0007669"/>
    <property type="project" value="UniProtKB-KW"/>
</dbReference>
<evidence type="ECO:0000256" key="3">
    <source>
        <dbReference type="ARBA" id="ARBA00023004"/>
    </source>
</evidence>
<reference evidence="7" key="1">
    <citation type="submission" date="2016-10" db="EMBL/GenBank/DDBJ databases">
        <authorList>
            <person name="Varghese N."/>
            <person name="Submissions S."/>
        </authorList>
    </citation>
    <scope>NUCLEOTIDE SEQUENCE [LARGE SCALE GENOMIC DNA]</scope>
    <source>
        <strain evidence="7">CGMCC 4.6856</strain>
    </source>
</reference>
<dbReference type="SUPFAM" id="SSF50022">
    <property type="entry name" value="ISP domain"/>
    <property type="match status" value="1"/>
</dbReference>
<dbReference type="AlphaFoldDB" id="A0A1H9JIE6"/>
<organism evidence="6 7">
    <name type="scientific">Microlunatus flavus</name>
    <dbReference type="NCBI Taxonomy" id="1036181"/>
    <lineage>
        <taxon>Bacteria</taxon>
        <taxon>Bacillati</taxon>
        <taxon>Actinomycetota</taxon>
        <taxon>Actinomycetes</taxon>
        <taxon>Propionibacteriales</taxon>
        <taxon>Propionibacteriaceae</taxon>
        <taxon>Microlunatus</taxon>
    </lineage>
</organism>
<sequence length="125" mass="13581">MERPVGTLEELRREGSRVVDVDGRPVVVLSVGEELFAVSGRCPHMGAPMGAGSVGGTLVASAPGELVYGRHDRVLRCPWHGWEFDLETGRSLLEPRRVGLRTFRVTCEGGQVVLHTPDRGERPPG</sequence>
<dbReference type="CDD" id="cd03467">
    <property type="entry name" value="Rieske"/>
    <property type="match status" value="1"/>
</dbReference>
<dbReference type="Proteomes" id="UP000198504">
    <property type="component" value="Unassembled WGS sequence"/>
</dbReference>
<evidence type="ECO:0000256" key="4">
    <source>
        <dbReference type="ARBA" id="ARBA00023014"/>
    </source>
</evidence>
<accession>A0A1H9JIE6</accession>
<gene>
    <name evidence="6" type="ORF">SAMN05421756_106223</name>
</gene>
<evidence type="ECO:0000313" key="7">
    <source>
        <dbReference type="Proteomes" id="UP000198504"/>
    </source>
</evidence>
<dbReference type="InterPro" id="IPR017941">
    <property type="entry name" value="Rieske_2Fe-2S"/>
</dbReference>
<name>A0A1H9JIE6_9ACTN</name>
<evidence type="ECO:0000259" key="5">
    <source>
        <dbReference type="PROSITE" id="PS51296"/>
    </source>
</evidence>
<dbReference type="GO" id="GO:0051537">
    <property type="term" value="F:2 iron, 2 sulfur cluster binding"/>
    <property type="evidence" value="ECO:0007669"/>
    <property type="project" value="UniProtKB-KW"/>
</dbReference>
<dbReference type="GO" id="GO:0016705">
    <property type="term" value="F:oxidoreductase activity, acting on paired donors, with incorporation or reduction of molecular oxygen"/>
    <property type="evidence" value="ECO:0007669"/>
    <property type="project" value="UniProtKB-ARBA"/>
</dbReference>
<dbReference type="PROSITE" id="PS51296">
    <property type="entry name" value="RIESKE"/>
    <property type="match status" value="1"/>
</dbReference>
<proteinExistence type="predicted"/>
<dbReference type="RefSeq" id="WP_170854165.1">
    <property type="nucleotide sequence ID" value="NZ_FOFA01000006.1"/>
</dbReference>
<keyword evidence="4" id="KW-0411">Iron-sulfur</keyword>
<keyword evidence="7" id="KW-1185">Reference proteome</keyword>
<dbReference type="STRING" id="1036181.SAMN05421756_106223"/>
<feature type="domain" description="Rieske" evidence="5">
    <location>
        <begin position="3"/>
        <end position="114"/>
    </location>
</feature>
<dbReference type="PANTHER" id="PTHR21496:SF23">
    <property type="entry name" value="3-PHENYLPROPIONATE_CINNAMIC ACID DIOXYGENASE FERREDOXIN SUBUNIT"/>
    <property type="match status" value="1"/>
</dbReference>
<dbReference type="Gene3D" id="2.102.10.10">
    <property type="entry name" value="Rieske [2Fe-2S] iron-sulphur domain"/>
    <property type="match status" value="1"/>
</dbReference>